<accession>A0A401YGM7</accession>
<keyword evidence="1 4" id="KW-0489">Methyltransferase</keyword>
<evidence type="ECO:0000313" key="5">
    <source>
        <dbReference type="Proteomes" id="UP000286931"/>
    </source>
</evidence>
<name>A0A401YGM7_9ACTN</name>
<evidence type="ECO:0000256" key="3">
    <source>
        <dbReference type="ARBA" id="ARBA00022747"/>
    </source>
</evidence>
<dbReference type="Pfam" id="PF00145">
    <property type="entry name" value="DNA_methylase"/>
    <property type="match status" value="1"/>
</dbReference>
<dbReference type="Proteomes" id="UP000286931">
    <property type="component" value="Unassembled WGS sequence"/>
</dbReference>
<gene>
    <name evidence="4" type="ORF">EHYA_01401</name>
</gene>
<comment type="caution">
    <text evidence="4">The sequence shown here is derived from an EMBL/GenBank/DDBJ whole genome shotgun (WGS) entry which is preliminary data.</text>
</comment>
<keyword evidence="5" id="KW-1185">Reference proteome</keyword>
<dbReference type="EMBL" id="BIFH01000014">
    <property type="protein sequence ID" value="GCD93753.1"/>
    <property type="molecule type" value="Genomic_DNA"/>
</dbReference>
<dbReference type="GO" id="GO:0032259">
    <property type="term" value="P:methylation"/>
    <property type="evidence" value="ECO:0007669"/>
    <property type="project" value="UniProtKB-KW"/>
</dbReference>
<dbReference type="Gene3D" id="3.90.120.10">
    <property type="entry name" value="DNA Methylase, subunit A, domain 2"/>
    <property type="match status" value="1"/>
</dbReference>
<keyword evidence="3" id="KW-0680">Restriction system</keyword>
<evidence type="ECO:0000256" key="2">
    <source>
        <dbReference type="ARBA" id="ARBA00022679"/>
    </source>
</evidence>
<evidence type="ECO:0000256" key="1">
    <source>
        <dbReference type="ARBA" id="ARBA00022603"/>
    </source>
</evidence>
<dbReference type="GO" id="GO:0008168">
    <property type="term" value="F:methyltransferase activity"/>
    <property type="evidence" value="ECO:0007669"/>
    <property type="project" value="UniProtKB-KW"/>
</dbReference>
<dbReference type="InterPro" id="IPR001525">
    <property type="entry name" value="C5_MeTfrase"/>
</dbReference>
<dbReference type="AlphaFoldDB" id="A0A401YGM7"/>
<sequence>MRGDEFGVDRPSWALTGTARSWVLRSNSQARAAIRRLDEPAPTLFFGHRANESRWEATGEASHRTASITPRDPELRLTTAQAAVLQTFPADYPWQGGRSRQFEQIGNAVPPSLARQLLAPHVPTVHADLDLAA</sequence>
<organism evidence="4 5">
    <name type="scientific">Embleya hyalina</name>
    <dbReference type="NCBI Taxonomy" id="516124"/>
    <lineage>
        <taxon>Bacteria</taxon>
        <taxon>Bacillati</taxon>
        <taxon>Actinomycetota</taxon>
        <taxon>Actinomycetes</taxon>
        <taxon>Kitasatosporales</taxon>
        <taxon>Streptomycetaceae</taxon>
        <taxon>Embleya</taxon>
    </lineage>
</organism>
<keyword evidence="2" id="KW-0808">Transferase</keyword>
<dbReference type="OrthoDB" id="9813719at2"/>
<dbReference type="InterPro" id="IPR029063">
    <property type="entry name" value="SAM-dependent_MTases_sf"/>
</dbReference>
<dbReference type="RefSeq" id="WP_126635992.1">
    <property type="nucleotide sequence ID" value="NZ_BIFH01000014.1"/>
</dbReference>
<dbReference type="SUPFAM" id="SSF53335">
    <property type="entry name" value="S-adenosyl-L-methionine-dependent methyltransferases"/>
    <property type="match status" value="1"/>
</dbReference>
<protein>
    <submittedName>
        <fullName evidence="4">DNA methylase</fullName>
    </submittedName>
</protein>
<evidence type="ECO:0000313" key="4">
    <source>
        <dbReference type="EMBL" id="GCD93753.1"/>
    </source>
</evidence>
<proteinExistence type="predicted"/>
<reference evidence="4 5" key="1">
    <citation type="submission" date="2018-12" db="EMBL/GenBank/DDBJ databases">
        <title>Draft genome sequence of Embleya hyalina NBRC 13850T.</title>
        <authorList>
            <person name="Komaki H."/>
            <person name="Hosoyama A."/>
            <person name="Kimura A."/>
            <person name="Ichikawa N."/>
            <person name="Tamura T."/>
        </authorList>
    </citation>
    <scope>NUCLEOTIDE SEQUENCE [LARGE SCALE GENOMIC DNA]</scope>
    <source>
        <strain evidence="4 5">NBRC 13850</strain>
    </source>
</reference>
<dbReference type="GO" id="GO:0009307">
    <property type="term" value="P:DNA restriction-modification system"/>
    <property type="evidence" value="ECO:0007669"/>
    <property type="project" value="UniProtKB-KW"/>
</dbReference>